<dbReference type="EC" id="2.7.13.3" evidence="3"/>
<dbReference type="SMART" id="SM00387">
    <property type="entry name" value="HATPase_c"/>
    <property type="match status" value="1"/>
</dbReference>
<evidence type="ECO:0000256" key="4">
    <source>
        <dbReference type="ARBA" id="ARBA00022553"/>
    </source>
</evidence>
<dbReference type="GO" id="GO:0005789">
    <property type="term" value="C:endoplasmic reticulum membrane"/>
    <property type="evidence" value="ECO:0007669"/>
    <property type="project" value="UniProtKB-SubCell"/>
</dbReference>
<protein>
    <recommendedName>
        <fullName evidence="3">histidine kinase</fullName>
        <ecNumber evidence="3">2.7.13.3</ecNumber>
    </recommendedName>
</protein>
<dbReference type="SUPFAM" id="SSF55874">
    <property type="entry name" value="ATPase domain of HSP90 chaperone/DNA topoisomerase II/histidine kinase"/>
    <property type="match status" value="1"/>
</dbReference>
<evidence type="ECO:0000256" key="5">
    <source>
        <dbReference type="ARBA" id="ARBA00022824"/>
    </source>
</evidence>
<organism evidence="7 8">
    <name type="scientific">Morella rubra</name>
    <name type="common">Chinese bayberry</name>
    <dbReference type="NCBI Taxonomy" id="262757"/>
    <lineage>
        <taxon>Eukaryota</taxon>
        <taxon>Viridiplantae</taxon>
        <taxon>Streptophyta</taxon>
        <taxon>Embryophyta</taxon>
        <taxon>Tracheophyta</taxon>
        <taxon>Spermatophyta</taxon>
        <taxon>Magnoliopsida</taxon>
        <taxon>eudicotyledons</taxon>
        <taxon>Gunneridae</taxon>
        <taxon>Pentapetalae</taxon>
        <taxon>rosids</taxon>
        <taxon>fabids</taxon>
        <taxon>Fagales</taxon>
        <taxon>Myricaceae</taxon>
        <taxon>Morella</taxon>
    </lineage>
</organism>
<dbReference type="Proteomes" id="UP000516437">
    <property type="component" value="Chromosome 8"/>
</dbReference>
<comment type="subcellular location">
    <subcellularLocation>
        <location evidence="2">Endoplasmic reticulum membrane</location>
        <topology evidence="2">Multi-pass membrane protein</topology>
    </subcellularLocation>
</comment>
<proteinExistence type="predicted"/>
<reference evidence="7 8" key="1">
    <citation type="journal article" date="2019" name="Plant Biotechnol. J.">
        <title>The red bayberry genome and genetic basis of sex determination.</title>
        <authorList>
            <person name="Jia H.M."/>
            <person name="Jia H.J."/>
            <person name="Cai Q.L."/>
            <person name="Wang Y."/>
            <person name="Zhao H.B."/>
            <person name="Yang W.F."/>
            <person name="Wang G.Y."/>
            <person name="Li Y.H."/>
            <person name="Zhan D.L."/>
            <person name="Shen Y.T."/>
            <person name="Niu Q.F."/>
            <person name="Chang L."/>
            <person name="Qiu J."/>
            <person name="Zhao L."/>
            <person name="Xie H.B."/>
            <person name="Fu W.Y."/>
            <person name="Jin J."/>
            <person name="Li X.W."/>
            <person name="Jiao Y."/>
            <person name="Zhou C.C."/>
            <person name="Tu T."/>
            <person name="Chai C.Y."/>
            <person name="Gao J.L."/>
            <person name="Fan L.J."/>
            <person name="van de Weg E."/>
            <person name="Wang J.Y."/>
            <person name="Gao Z.S."/>
        </authorList>
    </citation>
    <scope>NUCLEOTIDE SEQUENCE [LARGE SCALE GENOMIC DNA]</scope>
    <source>
        <tissue evidence="7">Leaves</tissue>
    </source>
</reference>
<dbReference type="AlphaFoldDB" id="A0A6A1USZ5"/>
<evidence type="ECO:0000256" key="3">
    <source>
        <dbReference type="ARBA" id="ARBA00012438"/>
    </source>
</evidence>
<feature type="domain" description="Histidine kinase" evidence="6">
    <location>
        <begin position="1"/>
        <end position="89"/>
    </location>
</feature>
<evidence type="ECO:0000313" key="8">
    <source>
        <dbReference type="Proteomes" id="UP000516437"/>
    </source>
</evidence>
<keyword evidence="7" id="KW-0808">Transferase</keyword>
<dbReference type="OrthoDB" id="60033at2759"/>
<comment type="caution">
    <text evidence="7">The sequence shown here is derived from an EMBL/GenBank/DDBJ whole genome shotgun (WGS) entry which is preliminary data.</text>
</comment>
<dbReference type="Pfam" id="PF02518">
    <property type="entry name" value="HATPase_c"/>
    <property type="match status" value="1"/>
</dbReference>
<dbReference type="PANTHER" id="PTHR43719">
    <property type="entry name" value="TWO-COMPONENT HISTIDINE KINASE"/>
    <property type="match status" value="1"/>
</dbReference>
<dbReference type="InterPro" id="IPR004358">
    <property type="entry name" value="Sig_transdc_His_kin-like_C"/>
</dbReference>
<comment type="catalytic activity">
    <reaction evidence="1">
        <text>ATP + protein L-histidine = ADP + protein N-phospho-L-histidine.</text>
        <dbReference type="EC" id="2.7.13.3"/>
    </reaction>
</comment>
<sequence length="355" mass="40126">MNSAQEDPDALEYVFEVDDTGKGIPKEKQKLVFENYVQFKEIALRQGGIGLGLGIVQSLVRLMHGDIGFRDKEIGEQGTYFRFIVLLGICRNVSYEDAKAEDLEMAGDTNQSLGLTSHNASLEITIQSPSPGMCIRTESPKLMIHTPSPKKNASRVVLLIQDMNVRGCQKSLGVKVSVVKQWEHLPSTLEKIKLERNHSHHNSAISDISSPSDYLSRYASDNSITVEKEVPLSIMDGSDDMQSMFRRITPRWESSFVLIVIDASTGPFPVLCKIVAEFRRGPRNICCKVVWLEKPTMQSIIVKDIEEDLIDSNDIFISKPFHDSCLYTVVKTSSRVWRYSARQYKPMEERGKFRC</sequence>
<evidence type="ECO:0000313" key="7">
    <source>
        <dbReference type="EMBL" id="KAB1203433.1"/>
    </source>
</evidence>
<dbReference type="InterPro" id="IPR003594">
    <property type="entry name" value="HATPase_dom"/>
</dbReference>
<dbReference type="PANTHER" id="PTHR43719:SF75">
    <property type="entry name" value="HISTIDINE KINASE CKI1"/>
    <property type="match status" value="1"/>
</dbReference>
<evidence type="ECO:0000259" key="6">
    <source>
        <dbReference type="PROSITE" id="PS50109"/>
    </source>
</evidence>
<name>A0A6A1USZ5_9ROSI</name>
<dbReference type="InterPro" id="IPR050956">
    <property type="entry name" value="2C_system_His_kinase"/>
</dbReference>
<evidence type="ECO:0000256" key="2">
    <source>
        <dbReference type="ARBA" id="ARBA00004477"/>
    </source>
</evidence>
<dbReference type="GO" id="GO:0004673">
    <property type="term" value="F:protein histidine kinase activity"/>
    <property type="evidence" value="ECO:0007669"/>
    <property type="project" value="UniProtKB-EC"/>
</dbReference>
<dbReference type="PROSITE" id="PS50109">
    <property type="entry name" value="HIS_KIN"/>
    <property type="match status" value="1"/>
</dbReference>
<dbReference type="PRINTS" id="PR00344">
    <property type="entry name" value="BCTRLSENSOR"/>
</dbReference>
<keyword evidence="8" id="KW-1185">Reference proteome</keyword>
<keyword evidence="7" id="KW-0418">Kinase</keyword>
<evidence type="ECO:0000256" key="1">
    <source>
        <dbReference type="ARBA" id="ARBA00000085"/>
    </source>
</evidence>
<gene>
    <name evidence="7" type="ORF">CJ030_MR8G026763</name>
</gene>
<dbReference type="EMBL" id="RXIC02000026">
    <property type="protein sequence ID" value="KAB1203433.1"/>
    <property type="molecule type" value="Genomic_DNA"/>
</dbReference>
<accession>A0A6A1USZ5</accession>
<keyword evidence="4" id="KW-0597">Phosphoprotein</keyword>
<dbReference type="InterPro" id="IPR005467">
    <property type="entry name" value="His_kinase_dom"/>
</dbReference>
<keyword evidence="5" id="KW-0256">Endoplasmic reticulum</keyword>
<dbReference type="InterPro" id="IPR036890">
    <property type="entry name" value="HATPase_C_sf"/>
</dbReference>
<dbReference type="Gene3D" id="3.30.565.10">
    <property type="entry name" value="Histidine kinase-like ATPase, C-terminal domain"/>
    <property type="match status" value="1"/>
</dbReference>